<comment type="caution">
    <text evidence="9">The sequence shown here is derived from an EMBL/GenBank/DDBJ whole genome shotgun (WGS) entry which is preliminary data.</text>
</comment>
<dbReference type="EMBL" id="JAUSSK010000002">
    <property type="protein sequence ID" value="MDQ0009635.1"/>
    <property type="molecule type" value="Genomic_DNA"/>
</dbReference>
<keyword evidence="10" id="KW-1185">Reference proteome</keyword>
<dbReference type="InterPro" id="IPR006685">
    <property type="entry name" value="MscS_channel_2nd"/>
</dbReference>
<dbReference type="Pfam" id="PF00924">
    <property type="entry name" value="MS_channel_2nd"/>
    <property type="match status" value="1"/>
</dbReference>
<dbReference type="SUPFAM" id="SSF50182">
    <property type="entry name" value="Sm-like ribonucleoproteins"/>
    <property type="match status" value="1"/>
</dbReference>
<evidence type="ECO:0000313" key="10">
    <source>
        <dbReference type="Proteomes" id="UP001237737"/>
    </source>
</evidence>
<dbReference type="Pfam" id="PF21082">
    <property type="entry name" value="MS_channel_3rd"/>
    <property type="match status" value="1"/>
</dbReference>
<organism evidence="9 10">
    <name type="scientific">Luteibacter jiangsuensis</name>
    <dbReference type="NCBI Taxonomy" id="637577"/>
    <lineage>
        <taxon>Bacteria</taxon>
        <taxon>Pseudomonadati</taxon>
        <taxon>Pseudomonadota</taxon>
        <taxon>Gammaproteobacteria</taxon>
        <taxon>Lysobacterales</taxon>
        <taxon>Rhodanobacteraceae</taxon>
        <taxon>Luteibacter</taxon>
    </lineage>
</organism>
<comment type="subcellular location">
    <subcellularLocation>
        <location evidence="1">Endomembrane system</location>
        <topology evidence="1">Multi-pass membrane protein</topology>
    </subcellularLocation>
</comment>
<dbReference type="PANTHER" id="PTHR30414">
    <property type="entry name" value="MINICONDUCTANCE MECHANOSENSITIVE CHANNEL YBDG"/>
    <property type="match status" value="1"/>
</dbReference>
<dbReference type="Proteomes" id="UP001237737">
    <property type="component" value="Unassembled WGS sequence"/>
</dbReference>
<dbReference type="PANTHER" id="PTHR30414:SF0">
    <property type="entry name" value="MINICONDUCTANCE MECHANOSENSITIVE CHANNEL YBDG"/>
    <property type="match status" value="1"/>
</dbReference>
<keyword evidence="5 6" id="KW-0472">Membrane</keyword>
<evidence type="ECO:0000256" key="4">
    <source>
        <dbReference type="ARBA" id="ARBA00022989"/>
    </source>
</evidence>
<feature type="transmembrane region" description="Helical" evidence="6">
    <location>
        <begin position="71"/>
        <end position="90"/>
    </location>
</feature>
<gene>
    <name evidence="9" type="ORF">J2T07_001812</name>
</gene>
<feature type="domain" description="Mechanosensitive ion channel MscS C-terminal" evidence="8">
    <location>
        <begin position="339"/>
        <end position="395"/>
    </location>
</feature>
<dbReference type="InterPro" id="IPR049278">
    <property type="entry name" value="MS_channel_C"/>
</dbReference>
<dbReference type="InterPro" id="IPR023408">
    <property type="entry name" value="MscS_beta-dom_sf"/>
</dbReference>
<keyword evidence="3 6" id="KW-0812">Transmembrane</keyword>
<sequence length="422" mass="47345">MIDPKEALTLLEGAITSPELRRLVLVAGLLVIAWLVGLLGRLFLHRVVRVATRHTHWRWDDALYEYGAFRWLARTLPAIVVYYGVALLLRVDDDGLGVFVRNLAVCWMIVCFIAAMAQSLLAFESLYSATPAGKRSIKGVVQLLQLALWIVAVVLVITKLTHQSIGLLLSGIGAMSAVLLLVFKDTILGFVAGIQLSTNDMLRVGDWITMPSTGVDGDVIDITLHTVKVRNFDRTIVTVPTWRLISESFQNWRGMSESGGRRIKRELFVDAACVRFLEDDEIERFGKVHLLTAYLERKREDIRRWNEALGEPAKLAVNRRRQTNIGAFRAYAEAYLAALPDVHDDMTRMVRMRDPGAQGIPLEIYCFTNTVVWLDYERIQADIFDHLIAILPAFGLRPFQQPSGGDVREGFATRRDASPGGS</sequence>
<evidence type="ECO:0000256" key="6">
    <source>
        <dbReference type="SAM" id="Phobius"/>
    </source>
</evidence>
<evidence type="ECO:0000259" key="7">
    <source>
        <dbReference type="Pfam" id="PF00924"/>
    </source>
</evidence>
<evidence type="ECO:0000256" key="2">
    <source>
        <dbReference type="ARBA" id="ARBA00008017"/>
    </source>
</evidence>
<evidence type="ECO:0000256" key="5">
    <source>
        <dbReference type="ARBA" id="ARBA00023136"/>
    </source>
</evidence>
<reference evidence="9 10" key="1">
    <citation type="submission" date="2023-07" db="EMBL/GenBank/DDBJ databases">
        <title>Sorghum-associated microbial communities from plants grown in Nebraska, USA.</title>
        <authorList>
            <person name="Schachtman D."/>
        </authorList>
    </citation>
    <scope>NUCLEOTIDE SEQUENCE [LARGE SCALE GENOMIC DNA]</scope>
    <source>
        <strain evidence="9 10">CC60</strain>
    </source>
</reference>
<comment type="similarity">
    <text evidence="2">Belongs to the MscS (TC 1.A.23) family.</text>
</comment>
<evidence type="ECO:0000256" key="1">
    <source>
        <dbReference type="ARBA" id="ARBA00004127"/>
    </source>
</evidence>
<feature type="transmembrane region" description="Helical" evidence="6">
    <location>
        <begin position="102"/>
        <end position="127"/>
    </location>
</feature>
<feature type="transmembrane region" description="Helical" evidence="6">
    <location>
        <begin position="164"/>
        <end position="183"/>
    </location>
</feature>
<accession>A0ABT9SXA6</accession>
<evidence type="ECO:0000313" key="9">
    <source>
        <dbReference type="EMBL" id="MDQ0009635.1"/>
    </source>
</evidence>
<evidence type="ECO:0000259" key="8">
    <source>
        <dbReference type="Pfam" id="PF21082"/>
    </source>
</evidence>
<protein>
    <submittedName>
        <fullName evidence="9">Miniconductance mechanosensitive channel</fullName>
    </submittedName>
</protein>
<evidence type="ECO:0000256" key="3">
    <source>
        <dbReference type="ARBA" id="ARBA00022692"/>
    </source>
</evidence>
<feature type="transmembrane region" description="Helical" evidence="6">
    <location>
        <begin position="139"/>
        <end position="158"/>
    </location>
</feature>
<dbReference type="InterPro" id="IPR030192">
    <property type="entry name" value="YbdG"/>
</dbReference>
<dbReference type="Gene3D" id="2.30.30.60">
    <property type="match status" value="1"/>
</dbReference>
<feature type="transmembrane region" description="Helical" evidence="6">
    <location>
        <begin position="20"/>
        <end position="44"/>
    </location>
</feature>
<keyword evidence="4 6" id="KW-1133">Transmembrane helix</keyword>
<proteinExistence type="inferred from homology"/>
<name>A0ABT9SXA6_9GAMM</name>
<dbReference type="RefSeq" id="WP_306849137.1">
    <property type="nucleotide sequence ID" value="NZ_JAUSSK010000002.1"/>
</dbReference>
<dbReference type="InterPro" id="IPR010920">
    <property type="entry name" value="LSM_dom_sf"/>
</dbReference>
<feature type="domain" description="Mechanosensitive ion channel MscS" evidence="7">
    <location>
        <begin position="185"/>
        <end position="253"/>
    </location>
</feature>